<keyword evidence="2" id="KW-1185">Reference proteome</keyword>
<organism evidence="1 2">
    <name type="scientific">Actinophytocola algeriensis</name>
    <dbReference type="NCBI Taxonomy" id="1768010"/>
    <lineage>
        <taxon>Bacteria</taxon>
        <taxon>Bacillati</taxon>
        <taxon>Actinomycetota</taxon>
        <taxon>Actinomycetes</taxon>
        <taxon>Pseudonocardiales</taxon>
        <taxon>Pseudonocardiaceae</taxon>
    </lineage>
</organism>
<protein>
    <submittedName>
        <fullName evidence="1">Uncharacterized protein</fullName>
    </submittedName>
</protein>
<name>A0A7W7VCD8_9PSEU</name>
<reference evidence="1 2" key="1">
    <citation type="submission" date="2020-08" db="EMBL/GenBank/DDBJ databases">
        <title>Genomic Encyclopedia of Type Strains, Phase III (KMG-III): the genomes of soil and plant-associated and newly described type strains.</title>
        <authorList>
            <person name="Whitman W."/>
        </authorList>
    </citation>
    <scope>NUCLEOTIDE SEQUENCE [LARGE SCALE GENOMIC DNA]</scope>
    <source>
        <strain evidence="1 2">CECT 8960</strain>
    </source>
</reference>
<dbReference type="RefSeq" id="WP_184809114.1">
    <property type="nucleotide sequence ID" value="NZ_JACHJQ010000001.1"/>
</dbReference>
<dbReference type="EMBL" id="JACHJQ010000001">
    <property type="protein sequence ID" value="MBB4904935.1"/>
    <property type="molecule type" value="Genomic_DNA"/>
</dbReference>
<proteinExistence type="predicted"/>
<evidence type="ECO:0000313" key="2">
    <source>
        <dbReference type="Proteomes" id="UP000520767"/>
    </source>
</evidence>
<sequence length="314" mass="34864">MKRAFNLTELRRHSRSGVITMATLERLGVSPQTAYRRCKPGELWQRPLPGVFILGNAPPSPRQLIEAALLFAGPEALLTGVAACRCHGLRSASDETTVHVLIPHDRNVKSCDYVIVERTTRFPERVLRDGVPLAPLPRAVLDACRRFRAFDPCRALLAEAVQRGRVTAGALEHELAHGSQRGTAVPRSVLRDVLRGARSVAEIDGMRVWKHTGLPHLSWNVDLFDEGGRLIARPDGWCDEVGLAWEIDSYEYHFGREGYARTLERNARYAAAGILVVQTLPNRLRTEPDVVAAELRAAYRAAADRPRPNVRPAA</sequence>
<accession>A0A7W7VCD8</accession>
<gene>
    <name evidence="1" type="ORF">FHR82_001145</name>
</gene>
<evidence type="ECO:0000313" key="1">
    <source>
        <dbReference type="EMBL" id="MBB4904935.1"/>
    </source>
</evidence>
<dbReference type="Proteomes" id="UP000520767">
    <property type="component" value="Unassembled WGS sequence"/>
</dbReference>
<comment type="caution">
    <text evidence="1">The sequence shown here is derived from an EMBL/GenBank/DDBJ whole genome shotgun (WGS) entry which is preliminary data.</text>
</comment>
<dbReference type="AlphaFoldDB" id="A0A7W7VCD8"/>